<dbReference type="EMBL" id="JAAPAO010000037">
    <property type="protein sequence ID" value="KAF4676196.1"/>
    <property type="molecule type" value="Genomic_DNA"/>
</dbReference>
<feature type="region of interest" description="Disordered" evidence="3">
    <location>
        <begin position="35"/>
        <end position="88"/>
    </location>
</feature>
<name>A0A7J6MXP1_PERCH</name>
<dbReference type="Gene3D" id="2.60.120.330">
    <property type="entry name" value="B-lactam Antibiotic, Isopenicillin N Synthase, Chain"/>
    <property type="match status" value="1"/>
</dbReference>
<dbReference type="GO" id="GO:0062101">
    <property type="term" value="F:peptidyl-aspartic acid 3-dioxygenase activity"/>
    <property type="evidence" value="ECO:0007669"/>
    <property type="project" value="InterPro"/>
</dbReference>
<dbReference type="InterPro" id="IPR027443">
    <property type="entry name" value="IPNS-like_sf"/>
</dbReference>
<keyword evidence="6" id="KW-1185">Reference proteome</keyword>
<dbReference type="AlphaFoldDB" id="A0A7J6MXP1"/>
<dbReference type="InterPro" id="IPR039038">
    <property type="entry name" value="ASPH"/>
</dbReference>
<dbReference type="GO" id="GO:0005783">
    <property type="term" value="C:endoplasmic reticulum"/>
    <property type="evidence" value="ECO:0007669"/>
    <property type="project" value="TreeGrafter"/>
</dbReference>
<evidence type="ECO:0000256" key="1">
    <source>
        <dbReference type="ARBA" id="ARBA00007730"/>
    </source>
</evidence>
<protein>
    <recommendedName>
        <fullName evidence="4">Aspartyl/asparaginy/proline hydroxylase domain-containing protein</fullName>
    </recommendedName>
</protein>
<accession>A0A7J6MXP1</accession>
<organism evidence="5 6">
    <name type="scientific">Perkinsus chesapeaki</name>
    <name type="common">Clam parasite</name>
    <name type="synonym">Perkinsus andrewsi</name>
    <dbReference type="NCBI Taxonomy" id="330153"/>
    <lineage>
        <taxon>Eukaryota</taxon>
        <taxon>Sar</taxon>
        <taxon>Alveolata</taxon>
        <taxon>Perkinsozoa</taxon>
        <taxon>Perkinsea</taxon>
        <taxon>Perkinsida</taxon>
        <taxon>Perkinsidae</taxon>
        <taxon>Perkinsus</taxon>
    </lineage>
</organism>
<evidence type="ECO:0000256" key="3">
    <source>
        <dbReference type="SAM" id="MobiDB-lite"/>
    </source>
</evidence>
<keyword evidence="2" id="KW-0175">Coiled coil</keyword>
<dbReference type="Pfam" id="PF05118">
    <property type="entry name" value="Asp_Arg_Hydrox"/>
    <property type="match status" value="1"/>
</dbReference>
<evidence type="ECO:0000313" key="5">
    <source>
        <dbReference type="EMBL" id="KAF4676196.1"/>
    </source>
</evidence>
<comment type="similarity">
    <text evidence="1">Belongs to the aspartyl/asparaginyl beta-hydroxylase family.</text>
</comment>
<dbReference type="SUPFAM" id="SSF51197">
    <property type="entry name" value="Clavaminate synthase-like"/>
    <property type="match status" value="1"/>
</dbReference>
<comment type="caution">
    <text evidence="5">The sequence shown here is derived from an EMBL/GenBank/DDBJ whole genome shotgun (WGS) entry which is preliminary data.</text>
</comment>
<dbReference type="Proteomes" id="UP000591131">
    <property type="component" value="Unassembled WGS sequence"/>
</dbReference>
<dbReference type="OrthoDB" id="440087at2759"/>
<gene>
    <name evidence="5" type="ORF">FOL47_006587</name>
</gene>
<feature type="coiled-coil region" evidence="2">
    <location>
        <begin position="218"/>
        <end position="252"/>
    </location>
</feature>
<feature type="domain" description="Aspartyl/asparaginy/proline hydroxylase" evidence="4">
    <location>
        <begin position="301"/>
        <end position="461"/>
    </location>
</feature>
<evidence type="ECO:0000313" key="6">
    <source>
        <dbReference type="Proteomes" id="UP000591131"/>
    </source>
</evidence>
<reference evidence="5 6" key="1">
    <citation type="submission" date="2020-04" db="EMBL/GenBank/DDBJ databases">
        <title>Perkinsus chesapeaki whole genome sequence.</title>
        <authorList>
            <person name="Bogema D.R."/>
        </authorList>
    </citation>
    <scope>NUCLEOTIDE SEQUENCE [LARGE SCALE GENOMIC DNA]</scope>
    <source>
        <strain evidence="5">ATCC PRA-425</strain>
    </source>
</reference>
<dbReference type="InterPro" id="IPR007803">
    <property type="entry name" value="Asp/Arg/Pro-Hydrxlase"/>
</dbReference>
<evidence type="ECO:0000256" key="2">
    <source>
        <dbReference type="SAM" id="Coils"/>
    </source>
</evidence>
<evidence type="ECO:0000259" key="4">
    <source>
        <dbReference type="Pfam" id="PF05118"/>
    </source>
</evidence>
<dbReference type="PANTHER" id="PTHR12366">
    <property type="entry name" value="ASPARTYL/ASPARAGINYL BETA-HYDROXYLASE"/>
    <property type="match status" value="1"/>
</dbReference>
<dbReference type="PANTHER" id="PTHR12366:SF32">
    <property type="entry name" value="ASPARTATE BETA-HYDROXYLASE ISOFORM X1"/>
    <property type="match status" value="1"/>
</dbReference>
<proteinExistence type="inferred from homology"/>
<sequence length="481" mass="53274">MVDGLNEFGWSLCCDEFVFESAFALLGTAANGTFPELSGTRESGGRKEASAAPLSRIKPPPTLGRGGASTTISTAKAPAPRRTSTVSTPQALALDTAIHEAVKMKTDMVEVNCQAMIRAVCKYVYGVKDGAEVKAETLAEALRCIETYRLKDVDVPKVHHTVTVPQTLECIRKEAAKEEKMAKEQLDGLVHDGELDAKLADAKASRKRKLEQDATAAIINKKRNRADLETSIATAEANLESMQKRRTALDDVLEWRKERVATILEAAKELKQSPSVWVQGLPEGTPWLECDRIGGLPRQLEENYEMILQEVSRLDDDAGSDEYGYLHASGQWHQLQLFRNGEYMDRGCRLMPETCRVLKEAPFPTRPDLMDYWPVRNNEEAVILFATPGTHVPVHTGAANTQFNVHLPLVGLQGASIAVHPGGRRNWTHATAMCFDDSFAHEVWHEGEAVRVILVVRVMHPAATRQLLRQVWSGVHDPNEL</sequence>